<gene>
    <name evidence="4" type="ORF">QB898_01720</name>
</gene>
<keyword evidence="2" id="KW-0808">Transferase</keyword>
<dbReference type="Pfam" id="PF13649">
    <property type="entry name" value="Methyltransf_25"/>
    <property type="match status" value="1"/>
</dbReference>
<evidence type="ECO:0000313" key="5">
    <source>
        <dbReference type="Proteomes" id="UP001237156"/>
    </source>
</evidence>
<evidence type="ECO:0000256" key="1">
    <source>
        <dbReference type="ARBA" id="ARBA00022603"/>
    </source>
</evidence>
<evidence type="ECO:0000259" key="3">
    <source>
        <dbReference type="Pfam" id="PF13649"/>
    </source>
</evidence>
<dbReference type="SUPFAM" id="SSF48452">
    <property type="entry name" value="TPR-like"/>
    <property type="match status" value="1"/>
</dbReference>
<dbReference type="EMBL" id="JARVII010000002">
    <property type="protein sequence ID" value="MDG9698448.1"/>
    <property type="molecule type" value="Genomic_DNA"/>
</dbReference>
<comment type="caution">
    <text evidence="4">The sequence shown here is derived from an EMBL/GenBank/DDBJ whole genome shotgun (WGS) entry which is preliminary data.</text>
</comment>
<dbReference type="InterPro" id="IPR019734">
    <property type="entry name" value="TPR_rpt"/>
</dbReference>
<organism evidence="4 5">
    <name type="scientific">Ottowia cancrivicina</name>
    <dbReference type="NCBI Taxonomy" id="3040346"/>
    <lineage>
        <taxon>Bacteria</taxon>
        <taxon>Pseudomonadati</taxon>
        <taxon>Pseudomonadota</taxon>
        <taxon>Betaproteobacteria</taxon>
        <taxon>Burkholderiales</taxon>
        <taxon>Comamonadaceae</taxon>
        <taxon>Ottowia</taxon>
    </lineage>
</organism>
<name>A0AAW6RJS2_9BURK</name>
<dbReference type="PANTHER" id="PTHR43861:SF1">
    <property type="entry name" value="TRANS-ACONITATE 2-METHYLTRANSFERASE"/>
    <property type="match status" value="1"/>
</dbReference>
<dbReference type="Gene3D" id="1.25.40.10">
    <property type="entry name" value="Tetratricopeptide repeat domain"/>
    <property type="match status" value="1"/>
</dbReference>
<proteinExistence type="predicted"/>
<protein>
    <submittedName>
        <fullName evidence="4">Methyltransferase domain-containing protein</fullName>
    </submittedName>
</protein>
<dbReference type="Pfam" id="PF14559">
    <property type="entry name" value="TPR_19"/>
    <property type="match status" value="1"/>
</dbReference>
<dbReference type="PANTHER" id="PTHR43861">
    <property type="entry name" value="TRANS-ACONITATE 2-METHYLTRANSFERASE-RELATED"/>
    <property type="match status" value="1"/>
</dbReference>
<dbReference type="InterPro" id="IPR029063">
    <property type="entry name" value="SAM-dependent_MTases_sf"/>
</dbReference>
<dbReference type="Gene3D" id="3.40.50.150">
    <property type="entry name" value="Vaccinia Virus protein VP39"/>
    <property type="match status" value="1"/>
</dbReference>
<sequence>MSLQIRNDPFTQRLQQIGQWIAQGLLQPAAQALTEAQAQHPKDVRVALMGVRLAQQAGNLAGAVQAARRAVALEPGWFVAVTELALQLAAQGQFSEAMEHARHAVALAPKEPRVLHSAANVAQGAGDGKQALTWARTALQLDPQNHPLRLDYAGMLYRDRQYKQAQDEFNRVLQAQPGNETALRNLLTCALQLGDQSEAQRLADVLIIRSPDDEQVRYWHAVAHGQTPKTQPEASVTGLFDDYAQRFDLHLVGGLKYRAPERVAQILLALRPDRRFNVLDLGCGTGLLGVYLGRLHGHLIGVDLSEKMIEQAARHGIYSRFHHVNILDALRDTPADHYEVITCLDALIYVGDLAPVIPNAFRILKAGGHFIFTCEAANEDEADLVLRPDSNRYAHKASAVERQCRETGFDEVKIEHLESLRNEGGKALPGFIVIARKPLAAPADAPAAA</sequence>
<dbReference type="InterPro" id="IPR041698">
    <property type="entry name" value="Methyltransf_25"/>
</dbReference>
<dbReference type="AlphaFoldDB" id="A0AAW6RJS2"/>
<dbReference type="SUPFAM" id="SSF53335">
    <property type="entry name" value="S-adenosyl-L-methionine-dependent methyltransferases"/>
    <property type="match status" value="1"/>
</dbReference>
<evidence type="ECO:0000313" key="4">
    <source>
        <dbReference type="EMBL" id="MDG9698448.1"/>
    </source>
</evidence>
<dbReference type="InterPro" id="IPR011990">
    <property type="entry name" value="TPR-like_helical_dom_sf"/>
</dbReference>
<dbReference type="CDD" id="cd02440">
    <property type="entry name" value="AdoMet_MTases"/>
    <property type="match status" value="1"/>
</dbReference>
<dbReference type="GO" id="GO:0032259">
    <property type="term" value="P:methylation"/>
    <property type="evidence" value="ECO:0007669"/>
    <property type="project" value="UniProtKB-KW"/>
</dbReference>
<dbReference type="Proteomes" id="UP001237156">
    <property type="component" value="Unassembled WGS sequence"/>
</dbReference>
<feature type="domain" description="Methyltransferase" evidence="3">
    <location>
        <begin position="278"/>
        <end position="368"/>
    </location>
</feature>
<keyword evidence="1 4" id="KW-0489">Methyltransferase</keyword>
<reference evidence="4 5" key="1">
    <citation type="submission" date="2023-04" db="EMBL/GenBank/DDBJ databases">
        <title>Ottowia paracancer sp. nov., isolated from human stomach.</title>
        <authorList>
            <person name="Song Y."/>
        </authorList>
    </citation>
    <scope>NUCLEOTIDE SEQUENCE [LARGE SCALE GENOMIC DNA]</scope>
    <source>
        <strain evidence="4 5">10c7w1</strain>
    </source>
</reference>
<dbReference type="RefSeq" id="WP_279523547.1">
    <property type="nucleotide sequence ID" value="NZ_JARVII010000002.1"/>
</dbReference>
<accession>A0AAW6RJS2</accession>
<dbReference type="GO" id="GO:0008168">
    <property type="term" value="F:methyltransferase activity"/>
    <property type="evidence" value="ECO:0007669"/>
    <property type="project" value="UniProtKB-KW"/>
</dbReference>
<evidence type="ECO:0000256" key="2">
    <source>
        <dbReference type="ARBA" id="ARBA00022679"/>
    </source>
</evidence>
<keyword evidence="5" id="KW-1185">Reference proteome</keyword>
<dbReference type="SMART" id="SM00028">
    <property type="entry name" value="TPR"/>
    <property type="match status" value="2"/>
</dbReference>